<feature type="transmembrane region" description="Helical" evidence="1">
    <location>
        <begin position="6"/>
        <end position="22"/>
    </location>
</feature>
<protein>
    <submittedName>
        <fullName evidence="2">Uncharacterized protein</fullName>
    </submittedName>
</protein>
<dbReference type="EMBL" id="JAAQPH010000005">
    <property type="protein sequence ID" value="NIA68604.1"/>
    <property type="molecule type" value="Genomic_DNA"/>
</dbReference>
<comment type="caution">
    <text evidence="2">The sequence shown here is derived from an EMBL/GenBank/DDBJ whole genome shotgun (WGS) entry which is preliminary data.</text>
</comment>
<organism evidence="2 3">
    <name type="scientific">Pelagibius litoralis</name>
    <dbReference type="NCBI Taxonomy" id="374515"/>
    <lineage>
        <taxon>Bacteria</taxon>
        <taxon>Pseudomonadati</taxon>
        <taxon>Pseudomonadota</taxon>
        <taxon>Alphaproteobacteria</taxon>
        <taxon>Rhodospirillales</taxon>
        <taxon>Rhodovibrionaceae</taxon>
        <taxon>Pelagibius</taxon>
    </lineage>
</organism>
<evidence type="ECO:0000256" key="1">
    <source>
        <dbReference type="SAM" id="Phobius"/>
    </source>
</evidence>
<dbReference type="Proteomes" id="UP000761264">
    <property type="component" value="Unassembled WGS sequence"/>
</dbReference>
<name>A0A967C4N8_9PROT</name>
<keyword evidence="3" id="KW-1185">Reference proteome</keyword>
<reference evidence="2" key="1">
    <citation type="submission" date="2020-03" db="EMBL/GenBank/DDBJ databases">
        <title>Genome of Pelagibius litoralis DSM 21314T.</title>
        <authorList>
            <person name="Wang G."/>
        </authorList>
    </citation>
    <scope>NUCLEOTIDE SEQUENCE</scope>
    <source>
        <strain evidence="2">DSM 21314</strain>
    </source>
</reference>
<evidence type="ECO:0000313" key="3">
    <source>
        <dbReference type="Proteomes" id="UP000761264"/>
    </source>
</evidence>
<keyword evidence="1" id="KW-0812">Transmembrane</keyword>
<accession>A0A967C4N8</accession>
<dbReference type="AlphaFoldDB" id="A0A967C4N8"/>
<keyword evidence="1" id="KW-0472">Membrane</keyword>
<proteinExistence type="predicted"/>
<gene>
    <name evidence="2" type="ORF">HBA54_08370</name>
</gene>
<evidence type="ECO:0000313" key="2">
    <source>
        <dbReference type="EMBL" id="NIA68604.1"/>
    </source>
</evidence>
<dbReference type="RefSeq" id="WP_167223365.1">
    <property type="nucleotide sequence ID" value="NZ_JAAQPH010000005.1"/>
</dbReference>
<feature type="transmembrane region" description="Helical" evidence="1">
    <location>
        <begin position="62"/>
        <end position="81"/>
    </location>
</feature>
<keyword evidence="1" id="KW-1133">Transmembrane helix</keyword>
<sequence length="98" mass="10701">MPTWLLVLLVMIPVLWLAFCILKAQFGLVCGRACSATILLADAVAIIWLAVQGQHFMNGAQIGFACLVLFTVNVGLSVGWLTGHLKLRREKDAVETSF</sequence>
<feature type="transmembrane region" description="Helical" evidence="1">
    <location>
        <begin position="29"/>
        <end position="50"/>
    </location>
</feature>